<feature type="repeat" description="WD" evidence="7">
    <location>
        <begin position="57"/>
        <end position="98"/>
    </location>
</feature>
<dbReference type="SMART" id="SM00320">
    <property type="entry name" value="WD40"/>
    <property type="match status" value="6"/>
</dbReference>
<keyword evidence="2" id="KW-0507">mRNA processing</keyword>
<keyword evidence="1 7" id="KW-0853">WD repeat</keyword>
<evidence type="ECO:0000256" key="3">
    <source>
        <dbReference type="ARBA" id="ARBA00022737"/>
    </source>
</evidence>
<dbReference type="PRINTS" id="PR00320">
    <property type="entry name" value="GPROTEINBRPT"/>
</dbReference>
<accession>A0A7S2XYA9</accession>
<name>A0A7S2XYA9_9STRA</name>
<evidence type="ECO:0000256" key="7">
    <source>
        <dbReference type="PROSITE-ProRule" id="PRU00221"/>
    </source>
</evidence>
<dbReference type="GO" id="GO:0003723">
    <property type="term" value="F:RNA binding"/>
    <property type="evidence" value="ECO:0007669"/>
    <property type="project" value="TreeGrafter"/>
</dbReference>
<dbReference type="InterPro" id="IPR001680">
    <property type="entry name" value="WD40_rpt"/>
</dbReference>
<dbReference type="PROSITE" id="PS50082">
    <property type="entry name" value="WD_REPEATS_2"/>
    <property type="match status" value="4"/>
</dbReference>
<dbReference type="InterPro" id="IPR020472">
    <property type="entry name" value="WD40_PAC1"/>
</dbReference>
<dbReference type="PROSITE" id="PS00678">
    <property type="entry name" value="WD_REPEATS_1"/>
    <property type="match status" value="1"/>
</dbReference>
<comment type="similarity">
    <text evidence="5">Belongs to the WD repeat STRAP family.</text>
</comment>
<evidence type="ECO:0000256" key="1">
    <source>
        <dbReference type="ARBA" id="ARBA00022574"/>
    </source>
</evidence>
<evidence type="ECO:0000313" key="8">
    <source>
        <dbReference type="EMBL" id="CAD9863727.1"/>
    </source>
</evidence>
<dbReference type="PANTHER" id="PTHR19877">
    <property type="entry name" value="EUKARYOTIC TRANSLATION INITIATION FACTOR 3 SUBUNIT I"/>
    <property type="match status" value="1"/>
</dbReference>
<evidence type="ECO:0000256" key="6">
    <source>
        <dbReference type="ARBA" id="ARBA00040390"/>
    </source>
</evidence>
<dbReference type="GO" id="GO:0032797">
    <property type="term" value="C:SMN complex"/>
    <property type="evidence" value="ECO:0007669"/>
    <property type="project" value="TreeGrafter"/>
</dbReference>
<dbReference type="Gene3D" id="2.130.10.10">
    <property type="entry name" value="YVTN repeat-like/Quinoprotein amine dehydrogenase"/>
    <property type="match status" value="1"/>
</dbReference>
<keyword evidence="3" id="KW-0677">Repeat</keyword>
<dbReference type="InterPro" id="IPR019775">
    <property type="entry name" value="WD40_repeat_CS"/>
</dbReference>
<proteinExistence type="inferred from homology"/>
<dbReference type="PANTHER" id="PTHR19877:SF13">
    <property type="entry name" value="SERINE-THREONINE KINASE RECEPTOR-ASSOCIATED PROTEIN"/>
    <property type="match status" value="1"/>
</dbReference>
<gene>
    <name evidence="8" type="ORF">FJAP1339_LOCUS6061</name>
</gene>
<dbReference type="GO" id="GO:0000387">
    <property type="term" value="P:spliceosomal snRNP assembly"/>
    <property type="evidence" value="ECO:0007669"/>
    <property type="project" value="TreeGrafter"/>
</dbReference>
<protein>
    <recommendedName>
        <fullName evidence="6">Serine-threonine kinase receptor-associated protein</fullName>
    </recommendedName>
</protein>
<feature type="repeat" description="WD" evidence="7">
    <location>
        <begin position="275"/>
        <end position="307"/>
    </location>
</feature>
<dbReference type="Pfam" id="PF00400">
    <property type="entry name" value="WD40"/>
    <property type="match status" value="4"/>
</dbReference>
<feature type="repeat" description="WD" evidence="7">
    <location>
        <begin position="154"/>
        <end position="182"/>
    </location>
</feature>
<keyword evidence="4" id="KW-0508">mRNA splicing</keyword>
<evidence type="ECO:0000256" key="4">
    <source>
        <dbReference type="ARBA" id="ARBA00023187"/>
    </source>
</evidence>
<sequence length="317" mass="34417">MDQQTRQIPIVCPGHSRPLSNVHYSAVTPDGFFLISGCLDKLPMLRRGDTGDWIGTFEGHKGAVWCAKLDNDATLAATASGDFSAKLWNAISGEEMHQFVHRHIVKTVEFAPDRSKLISGGQEGLLRIFDLSRPEADPDQANHKQPDQQGSLAVTKAVWGAEADLVVTGTSDGTVRTWDLRSLGDGPVKEVSVEGAVMDMEMSRDSRTVTVAAGTQVNFLSAEDLSVLKAHQMPVNFREEGGASLHPDKTKFIAGGSDLWVRVFDYETGQELECHKGHHGPVRCLRYSPDGGSYATGSEDGTIRIWQTTLKPATSSA</sequence>
<dbReference type="SUPFAM" id="SSF50978">
    <property type="entry name" value="WD40 repeat-like"/>
    <property type="match status" value="1"/>
</dbReference>
<evidence type="ECO:0000256" key="2">
    <source>
        <dbReference type="ARBA" id="ARBA00022664"/>
    </source>
</evidence>
<dbReference type="InterPro" id="IPR036322">
    <property type="entry name" value="WD40_repeat_dom_sf"/>
</dbReference>
<dbReference type="PROSITE" id="PS50294">
    <property type="entry name" value="WD_REPEATS_REGION"/>
    <property type="match status" value="2"/>
</dbReference>
<dbReference type="InterPro" id="IPR015943">
    <property type="entry name" value="WD40/YVTN_repeat-like_dom_sf"/>
</dbReference>
<dbReference type="EMBL" id="HBHR01012437">
    <property type="protein sequence ID" value="CAD9863727.1"/>
    <property type="molecule type" value="Transcribed_RNA"/>
</dbReference>
<organism evidence="8">
    <name type="scientific">Fibrocapsa japonica</name>
    <dbReference type="NCBI Taxonomy" id="94617"/>
    <lineage>
        <taxon>Eukaryota</taxon>
        <taxon>Sar</taxon>
        <taxon>Stramenopiles</taxon>
        <taxon>Ochrophyta</taxon>
        <taxon>Raphidophyceae</taxon>
        <taxon>Chattonellales</taxon>
        <taxon>Chattonellaceae</taxon>
        <taxon>Fibrocapsa</taxon>
    </lineage>
</organism>
<feature type="repeat" description="WD" evidence="7">
    <location>
        <begin position="98"/>
        <end position="132"/>
    </location>
</feature>
<dbReference type="AlphaFoldDB" id="A0A7S2XYA9"/>
<evidence type="ECO:0000256" key="5">
    <source>
        <dbReference type="ARBA" id="ARBA00038394"/>
    </source>
</evidence>
<reference evidence="8" key="1">
    <citation type="submission" date="2021-01" db="EMBL/GenBank/DDBJ databases">
        <authorList>
            <person name="Corre E."/>
            <person name="Pelletier E."/>
            <person name="Niang G."/>
            <person name="Scheremetjew M."/>
            <person name="Finn R."/>
            <person name="Kale V."/>
            <person name="Holt S."/>
            <person name="Cochrane G."/>
            <person name="Meng A."/>
            <person name="Brown T."/>
            <person name="Cohen L."/>
        </authorList>
    </citation>
    <scope>NUCLEOTIDE SEQUENCE</scope>
    <source>
        <strain evidence="8">CCMP1661</strain>
    </source>
</reference>